<sequence length="335" mass="36102">MGGAAPDLSLQYSATYTYGSAKTLATCNENISLQTSLLDGSVAYCLPPCPGMEKIYPNPISIVITGHDRVTRNIYAALMESVFIQGSVSVEIMDTTKDVVSSSHTPPAALRKWRSLIIDKVLLSSEDTEAGLGTKTLVMEFSGALQKNTQGSSNTGTLENGGQTVIGVESVKGDYVALIVNGHDHSQVLKTVQAECDPLGRVCSVSGLQVLVDPGQGPVSNIFILLTNRHTAASSLFFLTDVHVRVHKVAPGTAIVMWDREPSVQEFIVRVVHASGETFGSVTVACSKRGSDCLATFNNLARGQYQAEVCYKRKSKVVLAFQFFMEDDIGIEYRK</sequence>
<dbReference type="Proteomes" id="UP000324222">
    <property type="component" value="Unassembled WGS sequence"/>
</dbReference>
<dbReference type="EMBL" id="VSRR010013753">
    <property type="protein sequence ID" value="MPC56179.1"/>
    <property type="molecule type" value="Genomic_DNA"/>
</dbReference>
<keyword evidence="2" id="KW-1185">Reference proteome</keyword>
<dbReference type="AlphaFoldDB" id="A0A5B7GF87"/>
<comment type="caution">
    <text evidence="1">The sequence shown here is derived from an EMBL/GenBank/DDBJ whole genome shotgun (WGS) entry which is preliminary data.</text>
</comment>
<name>A0A5B7GF87_PORTR</name>
<evidence type="ECO:0000313" key="2">
    <source>
        <dbReference type="Proteomes" id="UP000324222"/>
    </source>
</evidence>
<evidence type="ECO:0000313" key="1">
    <source>
        <dbReference type="EMBL" id="MPC56179.1"/>
    </source>
</evidence>
<gene>
    <name evidence="1" type="ORF">E2C01_050132</name>
</gene>
<organism evidence="1 2">
    <name type="scientific">Portunus trituberculatus</name>
    <name type="common">Swimming crab</name>
    <name type="synonym">Neptunus trituberculatus</name>
    <dbReference type="NCBI Taxonomy" id="210409"/>
    <lineage>
        <taxon>Eukaryota</taxon>
        <taxon>Metazoa</taxon>
        <taxon>Ecdysozoa</taxon>
        <taxon>Arthropoda</taxon>
        <taxon>Crustacea</taxon>
        <taxon>Multicrustacea</taxon>
        <taxon>Malacostraca</taxon>
        <taxon>Eumalacostraca</taxon>
        <taxon>Eucarida</taxon>
        <taxon>Decapoda</taxon>
        <taxon>Pleocyemata</taxon>
        <taxon>Brachyura</taxon>
        <taxon>Eubrachyura</taxon>
        <taxon>Portunoidea</taxon>
        <taxon>Portunidae</taxon>
        <taxon>Portuninae</taxon>
        <taxon>Portunus</taxon>
    </lineage>
</organism>
<reference evidence="1 2" key="1">
    <citation type="submission" date="2019-05" db="EMBL/GenBank/DDBJ databases">
        <title>Another draft genome of Portunus trituberculatus and its Hox gene families provides insights of decapod evolution.</title>
        <authorList>
            <person name="Jeong J.-H."/>
            <person name="Song I."/>
            <person name="Kim S."/>
            <person name="Choi T."/>
            <person name="Kim D."/>
            <person name="Ryu S."/>
            <person name="Kim W."/>
        </authorList>
    </citation>
    <scope>NUCLEOTIDE SEQUENCE [LARGE SCALE GENOMIC DNA]</scope>
    <source>
        <tissue evidence="1">Muscle</tissue>
    </source>
</reference>
<accession>A0A5B7GF87</accession>
<proteinExistence type="predicted"/>
<dbReference type="OrthoDB" id="6377907at2759"/>
<protein>
    <submittedName>
        <fullName evidence="1">Uncharacterized protein</fullName>
    </submittedName>
</protein>